<comment type="caution">
    <text evidence="7">The sequence shown here is derived from an EMBL/GenBank/DDBJ whole genome shotgun (WGS) entry which is preliminary data.</text>
</comment>
<feature type="transmembrane region" description="Helical" evidence="6">
    <location>
        <begin position="12"/>
        <end position="34"/>
    </location>
</feature>
<name>A0A7K0G8M4_9ACTN</name>
<feature type="transmembrane region" description="Helical" evidence="6">
    <location>
        <begin position="425"/>
        <end position="454"/>
    </location>
</feature>
<keyword evidence="4 6" id="KW-1133">Transmembrane helix</keyword>
<dbReference type="PANTHER" id="PTHR30250">
    <property type="entry name" value="PST FAMILY PREDICTED COLANIC ACID TRANSPORTER"/>
    <property type="match status" value="1"/>
</dbReference>
<protein>
    <recommendedName>
        <fullName evidence="9">Polysaccharide biosynthesis protein</fullName>
    </recommendedName>
</protein>
<dbReference type="InterPro" id="IPR050833">
    <property type="entry name" value="Poly_Biosynth_Transport"/>
</dbReference>
<dbReference type="PANTHER" id="PTHR30250:SF11">
    <property type="entry name" value="O-ANTIGEN TRANSPORTER-RELATED"/>
    <property type="match status" value="1"/>
</dbReference>
<keyword evidence="2" id="KW-1003">Cell membrane</keyword>
<comment type="subcellular location">
    <subcellularLocation>
        <location evidence="1">Cell membrane</location>
        <topology evidence="1">Multi-pass membrane protein</topology>
    </subcellularLocation>
</comment>
<keyword evidence="5 6" id="KW-0472">Membrane</keyword>
<organism evidence="7 8">
    <name type="scientific">Enorma shizhengliae</name>
    <dbReference type="NCBI Taxonomy" id="2606615"/>
    <lineage>
        <taxon>Bacteria</taxon>
        <taxon>Bacillati</taxon>
        <taxon>Actinomycetota</taxon>
        <taxon>Coriobacteriia</taxon>
        <taxon>Coriobacteriales</taxon>
        <taxon>Coriobacteriaceae</taxon>
        <taxon>Enorma</taxon>
    </lineage>
</organism>
<dbReference type="AlphaFoldDB" id="A0A7K0G8M4"/>
<keyword evidence="8" id="KW-1185">Reference proteome</keyword>
<dbReference type="Proteomes" id="UP000470010">
    <property type="component" value="Unassembled WGS sequence"/>
</dbReference>
<evidence type="ECO:0008006" key="9">
    <source>
        <dbReference type="Google" id="ProtNLM"/>
    </source>
</evidence>
<feature type="transmembrane region" description="Helical" evidence="6">
    <location>
        <begin position="89"/>
        <end position="112"/>
    </location>
</feature>
<evidence type="ECO:0000256" key="3">
    <source>
        <dbReference type="ARBA" id="ARBA00022692"/>
    </source>
</evidence>
<feature type="transmembrane region" description="Helical" evidence="6">
    <location>
        <begin position="118"/>
        <end position="141"/>
    </location>
</feature>
<feature type="transmembrane region" description="Helical" evidence="6">
    <location>
        <begin position="153"/>
        <end position="174"/>
    </location>
</feature>
<feature type="transmembrane region" description="Helical" evidence="6">
    <location>
        <begin position="46"/>
        <end position="68"/>
    </location>
</feature>
<keyword evidence="3 6" id="KW-0812">Transmembrane</keyword>
<evidence type="ECO:0000256" key="5">
    <source>
        <dbReference type="ARBA" id="ARBA00023136"/>
    </source>
</evidence>
<feature type="transmembrane region" description="Helical" evidence="6">
    <location>
        <begin position="250"/>
        <end position="278"/>
    </location>
</feature>
<reference evidence="8" key="1">
    <citation type="submission" date="2019-08" db="EMBL/GenBank/DDBJ databases">
        <title>Arthrobacter sp. nov., isolated from plateau pika and Tibetan wild ass.</title>
        <authorList>
            <person name="Ge Y."/>
        </authorList>
    </citation>
    <scope>NUCLEOTIDE SEQUENCE [LARGE SCALE GENOMIC DNA]</scope>
    <source>
        <strain evidence="8">HF-1365</strain>
    </source>
</reference>
<evidence type="ECO:0000313" key="8">
    <source>
        <dbReference type="Proteomes" id="UP000470010"/>
    </source>
</evidence>
<evidence type="ECO:0000256" key="4">
    <source>
        <dbReference type="ARBA" id="ARBA00022989"/>
    </source>
</evidence>
<evidence type="ECO:0000256" key="1">
    <source>
        <dbReference type="ARBA" id="ARBA00004651"/>
    </source>
</evidence>
<evidence type="ECO:0000313" key="7">
    <source>
        <dbReference type="EMBL" id="MRX79346.1"/>
    </source>
</evidence>
<dbReference type="RefSeq" id="WP_144687214.1">
    <property type="nucleotide sequence ID" value="NZ_VLLQ01000001.1"/>
</dbReference>
<dbReference type="GO" id="GO:0005886">
    <property type="term" value="C:plasma membrane"/>
    <property type="evidence" value="ECO:0007669"/>
    <property type="project" value="UniProtKB-SubCell"/>
</dbReference>
<evidence type="ECO:0000256" key="2">
    <source>
        <dbReference type="ARBA" id="ARBA00022475"/>
    </source>
</evidence>
<evidence type="ECO:0000256" key="6">
    <source>
        <dbReference type="SAM" id="Phobius"/>
    </source>
</evidence>
<accession>A0A7K0G8M4</accession>
<sequence length="471" mass="51518">MFRLEECGGIRKNLFFATAAQALNLVSAVLTSLVVPKALGVGDYGYWQLFSLYSGYTGIAMLGVNDGLVLRLAGKHLSEVNCHTFRGELILVAFSQTVLLAILAVPLVVAWWGSPERLIVVVAVMVNGVICNITTFMSFLLQSVNLTHVQSKVGMACRIAFFAMLLGLLSGGALGYVQLIVTSMLSQLGFLVLVCLYMRSLLNGTRADWKGAMRDIIADVRSGFKVMVAYQADQLIVGVARSMVDARWGVAVFGVFSFSTSIVMFFLSFVSQLSTVFLPMIRRLGDGGAARAVGEMRAVLNAVLPLGYLLYFPVRLLIAWWLPQYLASVDFLAILLPICFFDCKMNLLCGTYFKALRKEGYLLVVNLLTMFASSSLAAMSIFLLDNVHLAALSVVVCIAVRSVASEALLLRLYGVSVRRQLASEVLLAAFFEVSIVLFDAPIAFLVVLTLYYMVNRDSLRVVGRLVGLRHA</sequence>
<proteinExistence type="predicted"/>
<gene>
    <name evidence="7" type="ORF">GJE22_01775</name>
</gene>
<feature type="transmembrane region" description="Helical" evidence="6">
    <location>
        <begin position="180"/>
        <end position="202"/>
    </location>
</feature>
<feature type="transmembrane region" description="Helical" evidence="6">
    <location>
        <begin position="361"/>
        <end position="384"/>
    </location>
</feature>
<feature type="transmembrane region" description="Helical" evidence="6">
    <location>
        <begin position="328"/>
        <end position="349"/>
    </location>
</feature>
<dbReference type="EMBL" id="VTFZ01000001">
    <property type="protein sequence ID" value="MRX79346.1"/>
    <property type="molecule type" value="Genomic_DNA"/>
</dbReference>